<evidence type="ECO:0000313" key="2">
    <source>
        <dbReference type="EnsemblPlants" id="cds.evm.model.03.948"/>
    </source>
</evidence>
<dbReference type="Proteomes" id="UP000596661">
    <property type="component" value="Chromosome 3"/>
</dbReference>
<feature type="compositionally biased region" description="Acidic residues" evidence="1">
    <location>
        <begin position="28"/>
        <end position="44"/>
    </location>
</feature>
<name>A0A803PB36_CANSA</name>
<reference evidence="2" key="1">
    <citation type="submission" date="2018-11" db="EMBL/GenBank/DDBJ databases">
        <authorList>
            <person name="Grassa J C."/>
        </authorList>
    </citation>
    <scope>NUCLEOTIDE SEQUENCE [LARGE SCALE GENOMIC DNA]</scope>
</reference>
<organism evidence="2 3">
    <name type="scientific">Cannabis sativa</name>
    <name type="common">Hemp</name>
    <name type="synonym">Marijuana</name>
    <dbReference type="NCBI Taxonomy" id="3483"/>
    <lineage>
        <taxon>Eukaryota</taxon>
        <taxon>Viridiplantae</taxon>
        <taxon>Streptophyta</taxon>
        <taxon>Embryophyta</taxon>
        <taxon>Tracheophyta</taxon>
        <taxon>Spermatophyta</taxon>
        <taxon>Magnoliopsida</taxon>
        <taxon>eudicotyledons</taxon>
        <taxon>Gunneridae</taxon>
        <taxon>Pentapetalae</taxon>
        <taxon>rosids</taxon>
        <taxon>fabids</taxon>
        <taxon>Rosales</taxon>
        <taxon>Cannabaceae</taxon>
        <taxon>Cannabis</taxon>
    </lineage>
</organism>
<reference evidence="2" key="2">
    <citation type="submission" date="2021-03" db="UniProtKB">
        <authorList>
            <consortium name="EnsemblPlants"/>
        </authorList>
    </citation>
    <scope>IDENTIFICATION</scope>
</reference>
<sequence length="161" mass="17689">MRKIAATDPYVTRYATMPSAGQARPAVEEEDNEGDVEVQEIEDQGEVRPDSPSEAEEGGVARPLHFGGYNEVGEPVSEAGDVLEEGDDYVTEKYIEAVPQRRQGAFRARRVSPLSIVTQSQLRSLETDGYLGDVECFFPSPNHRATSPREGFCAWSGAHTK</sequence>
<dbReference type="EnsemblPlants" id="evm.model.03.948">
    <property type="protein sequence ID" value="cds.evm.model.03.948"/>
    <property type="gene ID" value="evm.TU.03.948"/>
</dbReference>
<dbReference type="AlphaFoldDB" id="A0A803PB36"/>
<proteinExistence type="predicted"/>
<feature type="region of interest" description="Disordered" evidence="1">
    <location>
        <begin position="16"/>
        <end position="73"/>
    </location>
</feature>
<accession>A0A803PB36</accession>
<dbReference type="EMBL" id="UZAU01000271">
    <property type="status" value="NOT_ANNOTATED_CDS"/>
    <property type="molecule type" value="Genomic_DNA"/>
</dbReference>
<dbReference type="Gramene" id="evm.model.03.948">
    <property type="protein sequence ID" value="cds.evm.model.03.948"/>
    <property type="gene ID" value="evm.TU.03.948"/>
</dbReference>
<keyword evidence="3" id="KW-1185">Reference proteome</keyword>
<evidence type="ECO:0000256" key="1">
    <source>
        <dbReference type="SAM" id="MobiDB-lite"/>
    </source>
</evidence>
<protein>
    <submittedName>
        <fullName evidence="2">Uncharacterized protein</fullName>
    </submittedName>
</protein>
<evidence type="ECO:0000313" key="3">
    <source>
        <dbReference type="Proteomes" id="UP000596661"/>
    </source>
</evidence>